<dbReference type="Pfam" id="PF10412">
    <property type="entry name" value="TrwB_AAD_bind"/>
    <property type="match status" value="1"/>
</dbReference>
<evidence type="ECO:0000256" key="1">
    <source>
        <dbReference type="SAM" id="Phobius"/>
    </source>
</evidence>
<dbReference type="PANTHER" id="PTHR30121:SF11">
    <property type="entry name" value="AAA+ ATPASE DOMAIN-CONTAINING PROTEIN"/>
    <property type="match status" value="1"/>
</dbReference>
<dbReference type="AlphaFoldDB" id="A0A1G2PS71"/>
<dbReference type="Pfam" id="PF26449">
    <property type="entry name" value="DUF8128"/>
    <property type="match status" value="1"/>
</dbReference>
<evidence type="ECO:0000313" key="5">
    <source>
        <dbReference type="Proteomes" id="UP000176951"/>
    </source>
</evidence>
<evidence type="ECO:0000313" key="4">
    <source>
        <dbReference type="EMBL" id="OHA51143.1"/>
    </source>
</evidence>
<feature type="domain" description="DUF8128" evidence="3">
    <location>
        <begin position="59"/>
        <end position="385"/>
    </location>
</feature>
<dbReference type="Proteomes" id="UP000176951">
    <property type="component" value="Unassembled WGS sequence"/>
</dbReference>
<dbReference type="EMBL" id="MHSW01000026">
    <property type="protein sequence ID" value="OHA51143.1"/>
    <property type="molecule type" value="Genomic_DNA"/>
</dbReference>
<name>A0A1G2PS71_9BACT</name>
<dbReference type="InterPro" id="IPR058441">
    <property type="entry name" value="DUF8128"/>
</dbReference>
<reference evidence="4 5" key="1">
    <citation type="journal article" date="2016" name="Nat. Commun.">
        <title>Thousands of microbial genomes shed light on interconnected biogeochemical processes in an aquifer system.</title>
        <authorList>
            <person name="Anantharaman K."/>
            <person name="Brown C.T."/>
            <person name="Hug L.A."/>
            <person name="Sharon I."/>
            <person name="Castelle C.J."/>
            <person name="Probst A.J."/>
            <person name="Thomas B.C."/>
            <person name="Singh A."/>
            <person name="Wilkins M.J."/>
            <person name="Karaoz U."/>
            <person name="Brodie E.L."/>
            <person name="Williams K.H."/>
            <person name="Hubbard S.S."/>
            <person name="Banfield J.F."/>
        </authorList>
    </citation>
    <scope>NUCLEOTIDE SEQUENCE [LARGE SCALE GENOMIC DNA]</scope>
</reference>
<keyword evidence="1" id="KW-0812">Transmembrane</keyword>
<dbReference type="InterPro" id="IPR027417">
    <property type="entry name" value="P-loop_NTPase"/>
</dbReference>
<dbReference type="SUPFAM" id="SSF52540">
    <property type="entry name" value="P-loop containing nucleoside triphosphate hydrolases"/>
    <property type="match status" value="1"/>
</dbReference>
<keyword evidence="1" id="KW-0472">Membrane</keyword>
<organism evidence="4 5">
    <name type="scientific">Candidatus Terrybacteria bacterium RIFCSPLOWO2_01_FULL_40_23</name>
    <dbReference type="NCBI Taxonomy" id="1802366"/>
    <lineage>
        <taxon>Bacteria</taxon>
        <taxon>Candidatus Terryibacteriota</taxon>
    </lineage>
</organism>
<dbReference type="CDD" id="cd01127">
    <property type="entry name" value="TrwB_TraG_TraD_VirD4"/>
    <property type="match status" value="1"/>
</dbReference>
<dbReference type="InterPro" id="IPR019476">
    <property type="entry name" value="T4SS_TraD_DNA-bd"/>
</dbReference>
<feature type="domain" description="Type IV secretion system coupling protein TraD DNA-binding" evidence="2">
    <location>
        <begin position="422"/>
        <end position="721"/>
    </location>
</feature>
<dbReference type="Gene3D" id="3.40.50.300">
    <property type="entry name" value="P-loop containing nucleotide triphosphate hydrolases"/>
    <property type="match status" value="2"/>
</dbReference>
<proteinExistence type="predicted"/>
<evidence type="ECO:0000259" key="2">
    <source>
        <dbReference type="Pfam" id="PF10412"/>
    </source>
</evidence>
<feature type="transmembrane region" description="Helical" evidence="1">
    <location>
        <begin position="6"/>
        <end position="23"/>
    </location>
</feature>
<dbReference type="PANTHER" id="PTHR30121">
    <property type="entry name" value="UNCHARACTERIZED PROTEIN YJGR-RELATED"/>
    <property type="match status" value="1"/>
</dbReference>
<sequence>MTPILIFLIGIITVGGYFFWYKMREHYFLVRALNLTLVKVRMPRLFSEKEIGERDQRTQKDTIGVMEQLLSVLAQVQDRGLMGFILGRPYMVFEIACSNVGEEITFYFSTPRKWLSSFEKSIHALYPVAEITRIKDYNIFHPQGVSVGAVMKQQAHWALPVKTYRTLEIDPIETITNSLSKLNESGEGAAFQILIRPAKPSVRKFGLKVARQMQKSGHEFSRAKREVSISPESVFIEANRILNPKSPKQAAHEADLQRQGQMNPNTPWFYQGQQPITPLHQETIKAVEGKSAKLFFETNIRLIASAPTEAEAEEILTHMEGAFAQFGDVHLNGFRSIRKRGKTLQNLLFRFSFRIFSSQDSILLNSEEVTSIFHFPNVPLETPKVEFLKAKPASPPVDLSREGIIIGRNIYRGQETLVRMALEDRRRHLYVVGQTGTGKTTLLQEMIRQDIMAGNGVGVIDPHGDLAESVLSIVPRNRAEDVIYFDPSDTERPMGLNMLEWKTPEQKDFAVQEMIRIFEKLFPPEVIGPMFEHNMRNAMLTLMADPEDPGTIAEIPRIFTDEAFAKAKVAKVHDPMVQAFWEKEMSKTTEFHKSEMLGYLISKVGRFVENEMLRNIIGQGKSGFDIKDIMDNGKIFIANLSKGKTGEVNASLLGLVLVAKMQMAALARASMPEDQRRDFFLYVDEFQNFTTDSISTILSEARKYKLNLIIAHQFISQLSDQIREAVFGNVGSLISFRIGSKDAEFLVKQFAPVFNERDLVNIDNFSNYVKLMVHGKNTLPFNTEIFKASPGNPDALAALKEFSRMKFGKDKNSVEQEIFGRSKLAQISGPANMIPGESNR</sequence>
<dbReference type="InterPro" id="IPR051162">
    <property type="entry name" value="T4SS_component"/>
</dbReference>
<protein>
    <submittedName>
        <fullName evidence="4">Uncharacterized protein</fullName>
    </submittedName>
</protein>
<evidence type="ECO:0000259" key="3">
    <source>
        <dbReference type="Pfam" id="PF26449"/>
    </source>
</evidence>
<accession>A0A1G2PS71</accession>
<keyword evidence="1" id="KW-1133">Transmembrane helix</keyword>
<gene>
    <name evidence="4" type="ORF">A3A97_00385</name>
</gene>
<comment type="caution">
    <text evidence="4">The sequence shown here is derived from an EMBL/GenBank/DDBJ whole genome shotgun (WGS) entry which is preliminary data.</text>
</comment>